<evidence type="ECO:0000313" key="1">
    <source>
        <dbReference type="EMBL" id="EHJ10495.1"/>
    </source>
</evidence>
<name>G5JBE2_CROWT</name>
<dbReference type="RefSeq" id="WP_007312583.1">
    <property type="nucleotide sequence ID" value="NZ_AESD01000713.1"/>
</dbReference>
<reference evidence="1 2" key="1">
    <citation type="journal article" date="2011" name="Front. Microbiol.">
        <title>Two Strains of Crocosphaera watsonii with Highly Conserved Genomes are Distinguished by Strain-Specific Features.</title>
        <authorList>
            <person name="Bench S.R."/>
            <person name="Ilikchyan I.N."/>
            <person name="Tripp H.J."/>
            <person name="Zehr J.P."/>
        </authorList>
    </citation>
    <scope>NUCLEOTIDE SEQUENCE [LARGE SCALE GENOMIC DNA]</scope>
    <source>
        <strain evidence="1 2">WH 0003</strain>
    </source>
</reference>
<dbReference type="Gene3D" id="3.40.630.30">
    <property type="match status" value="1"/>
</dbReference>
<comment type="caution">
    <text evidence="1">The sequence shown here is derived from an EMBL/GenBank/DDBJ whole genome shotgun (WGS) entry which is preliminary data.</text>
</comment>
<proteinExistence type="predicted"/>
<dbReference type="GeneID" id="88768139"/>
<sequence length="77" mass="9081">MCYEIVEQFNAAQIEDLCELYKLSWWGNDRQIPDIKIMLDNSDINLGICEKKSQKLVGFTRVLTDYIYRATIYVIIN</sequence>
<accession>G5JBE2</accession>
<dbReference type="EMBL" id="AESD01000713">
    <property type="protein sequence ID" value="EHJ10495.1"/>
    <property type="molecule type" value="Genomic_DNA"/>
</dbReference>
<dbReference type="GO" id="GO:0016740">
    <property type="term" value="F:transferase activity"/>
    <property type="evidence" value="ECO:0007669"/>
    <property type="project" value="UniProtKB-KW"/>
</dbReference>
<organism evidence="1 2">
    <name type="scientific">Crocosphaera watsonii WH 0003</name>
    <dbReference type="NCBI Taxonomy" id="423471"/>
    <lineage>
        <taxon>Bacteria</taxon>
        <taxon>Bacillati</taxon>
        <taxon>Cyanobacteriota</taxon>
        <taxon>Cyanophyceae</taxon>
        <taxon>Oscillatoriophycideae</taxon>
        <taxon>Chroococcales</taxon>
        <taxon>Aphanothecaceae</taxon>
        <taxon>Crocosphaera</taxon>
    </lineage>
</organism>
<dbReference type="Proteomes" id="UP000003477">
    <property type="component" value="Unassembled WGS sequence"/>
</dbReference>
<gene>
    <name evidence="1" type="ORF">CWATWH0003_4758</name>
</gene>
<dbReference type="AlphaFoldDB" id="G5JBE2"/>
<protein>
    <submittedName>
        <fullName evidence="1">GCN5-related N-acetyltransferase</fullName>
    </submittedName>
</protein>
<evidence type="ECO:0000313" key="2">
    <source>
        <dbReference type="Proteomes" id="UP000003477"/>
    </source>
</evidence>
<dbReference type="PATRIC" id="fig|423471.3.peg.4456"/>
<keyword evidence="1" id="KW-0808">Transferase</keyword>